<dbReference type="PANTHER" id="PTHR32347">
    <property type="entry name" value="EFFLUX SYSTEM COMPONENT YKNX-RELATED"/>
    <property type="match status" value="1"/>
</dbReference>
<evidence type="ECO:0000256" key="2">
    <source>
        <dbReference type="ARBA" id="ARBA00023054"/>
    </source>
</evidence>
<dbReference type="SUPFAM" id="SSF111369">
    <property type="entry name" value="HlyD-like secretion proteins"/>
    <property type="match status" value="1"/>
</dbReference>
<dbReference type="AlphaFoldDB" id="W0RBJ7"/>
<accession>W0RBJ7</accession>
<evidence type="ECO:0000313" key="6">
    <source>
        <dbReference type="Proteomes" id="UP000019151"/>
    </source>
</evidence>
<reference evidence="5 6" key="1">
    <citation type="journal article" date="2014" name="Genome Announc.">
        <title>Genome Sequence and Methylome of Soil Bacterium Gemmatirosa kalamazoonensis KBS708T, a Member of the Rarely Cultivated Gemmatimonadetes Phylum.</title>
        <authorList>
            <person name="Debruyn J.M."/>
            <person name="Radosevich M."/>
            <person name="Wommack K.E."/>
            <person name="Polson S.W."/>
            <person name="Hauser L.J."/>
            <person name="Fawaz M.N."/>
            <person name="Korlach J."/>
            <person name="Tsai Y.C."/>
        </authorList>
    </citation>
    <scope>NUCLEOTIDE SEQUENCE [LARGE SCALE GENOMIC DNA]</scope>
    <source>
        <strain evidence="5 6">KBS708</strain>
    </source>
</reference>
<dbReference type="Gene3D" id="2.40.30.170">
    <property type="match status" value="1"/>
</dbReference>
<dbReference type="KEGG" id="gba:J421_0290"/>
<dbReference type="GO" id="GO:0030313">
    <property type="term" value="C:cell envelope"/>
    <property type="evidence" value="ECO:0007669"/>
    <property type="project" value="UniProtKB-SubCell"/>
</dbReference>
<gene>
    <name evidence="5" type="ORF">J421_0290</name>
</gene>
<dbReference type="RefSeq" id="WP_025409385.1">
    <property type="nucleotide sequence ID" value="NZ_CP007128.1"/>
</dbReference>
<feature type="transmembrane region" description="Helical" evidence="4">
    <location>
        <begin position="12"/>
        <end position="31"/>
    </location>
</feature>
<dbReference type="STRING" id="861299.J421_0290"/>
<sequence length="414" mass="44671">MDIARAPKPKRGRYIAIAGGLVAIVGVSVALTKLEPAAPSVERATLWIDTVRRGTMVRNVRAPGTLVPEHVRIITALTAGRIEQKIATVGQTVQPGTVLLEMSNPDVQLQALEAQRALAAAEANLVSLKSNLQTQRMQQQATIATVTAQYNDAKRQLDVFESLDKKGMSSANEVAKARDSMHELEARLKIEKDRLALLERTVGEQLKLEEANVARQRSVAQFQQDRINSMHVTAGEPGVLQDMTLDLGQYVQAGAPLARVAQPGKLKAVLRVPETQAKDIVIGQPVSVDTRNGLVNGRVSRVDPSAVNGTVTVEVALEGELPKGARADISVDGTIEIERLPDVIYVGRPAYGQAESTVGLFRLDPDGKTAQRVQVQLGVGSVNTVEVKKGLNPGDKVIISDVSQWDAQDRLRIK</sequence>
<dbReference type="eggNOG" id="COG0845">
    <property type="taxonomic scope" value="Bacteria"/>
</dbReference>
<dbReference type="HOGENOM" id="CLU_018816_16_2_0"/>
<keyword evidence="6" id="KW-1185">Reference proteome</keyword>
<feature type="coiled-coil region" evidence="3">
    <location>
        <begin position="111"/>
        <end position="138"/>
    </location>
</feature>
<keyword evidence="4" id="KW-0472">Membrane</keyword>
<dbReference type="InParanoid" id="W0RBJ7"/>
<dbReference type="PANTHER" id="PTHR32347:SF23">
    <property type="entry name" value="BLL5650 PROTEIN"/>
    <property type="match status" value="1"/>
</dbReference>
<keyword evidence="4" id="KW-1133">Transmembrane helix</keyword>
<feature type="coiled-coil region" evidence="3">
    <location>
        <begin position="174"/>
        <end position="201"/>
    </location>
</feature>
<evidence type="ECO:0000313" key="5">
    <source>
        <dbReference type="EMBL" id="AHG87827.1"/>
    </source>
</evidence>
<proteinExistence type="predicted"/>
<dbReference type="EMBL" id="CP007128">
    <property type="protein sequence ID" value="AHG87827.1"/>
    <property type="molecule type" value="Genomic_DNA"/>
</dbReference>
<organism evidence="5 6">
    <name type="scientific">Gemmatirosa kalamazoonensis</name>
    <dbReference type="NCBI Taxonomy" id="861299"/>
    <lineage>
        <taxon>Bacteria</taxon>
        <taxon>Pseudomonadati</taxon>
        <taxon>Gemmatimonadota</taxon>
        <taxon>Gemmatimonadia</taxon>
        <taxon>Gemmatimonadales</taxon>
        <taxon>Gemmatimonadaceae</taxon>
        <taxon>Gemmatirosa</taxon>
    </lineage>
</organism>
<protein>
    <submittedName>
        <fullName evidence="5">RND family efflux transporter MFP subunit</fullName>
    </submittedName>
</protein>
<evidence type="ECO:0000256" key="1">
    <source>
        <dbReference type="ARBA" id="ARBA00004196"/>
    </source>
</evidence>
<dbReference type="InterPro" id="IPR050465">
    <property type="entry name" value="UPF0194_transport"/>
</dbReference>
<dbReference type="Proteomes" id="UP000019151">
    <property type="component" value="Chromosome"/>
</dbReference>
<evidence type="ECO:0000256" key="4">
    <source>
        <dbReference type="SAM" id="Phobius"/>
    </source>
</evidence>
<comment type="subcellular location">
    <subcellularLocation>
        <location evidence="1">Cell envelope</location>
    </subcellularLocation>
</comment>
<dbReference type="OrthoDB" id="9806939at2"/>
<evidence type="ECO:0000256" key="3">
    <source>
        <dbReference type="SAM" id="Coils"/>
    </source>
</evidence>
<name>W0RBJ7_9BACT</name>
<keyword evidence="4" id="KW-0812">Transmembrane</keyword>
<dbReference type="Gene3D" id="2.40.420.20">
    <property type="match status" value="1"/>
</dbReference>
<keyword evidence="2 3" id="KW-0175">Coiled coil</keyword>